<name>A0A2H0YL53_9BACT</name>
<feature type="transmembrane region" description="Helical" evidence="1">
    <location>
        <begin position="102"/>
        <end position="119"/>
    </location>
</feature>
<organism evidence="2 3">
    <name type="scientific">Candidatus Nealsonbacteria bacterium CG08_land_8_20_14_0_20_38_20</name>
    <dbReference type="NCBI Taxonomy" id="1974705"/>
    <lineage>
        <taxon>Bacteria</taxon>
        <taxon>Candidatus Nealsoniibacteriota</taxon>
    </lineage>
</organism>
<dbReference type="AlphaFoldDB" id="A0A2H0YL53"/>
<sequence>MTKDIKKKILFIVIFVVLGLAVSQIHLSPIIGAKGQAFTPLEFFGPTSGMFLGSLPGAVSVFFVKLFSAIFSEQQFTIANIIRLFPMVFAAIYFGISKSKNSNKLILLIPIIAISLFIAHPEGRKVWFYSLYWLIPIIAFFKKDRLILNALGSTFTAHAMGSVAFLYAFNLSAPILLGLIPIVFVERVSFAIGIWAAYLILNNLLDFLVTKLKISLFQPLVNQNYILSKNFFRFNA</sequence>
<reference evidence="3" key="1">
    <citation type="submission" date="2017-09" db="EMBL/GenBank/DDBJ databases">
        <title>Depth-based differentiation of microbial function through sediment-hosted aquifers and enrichment of novel symbionts in the deep terrestrial subsurface.</title>
        <authorList>
            <person name="Probst A.J."/>
            <person name="Ladd B."/>
            <person name="Jarett J.K."/>
            <person name="Geller-Mcgrath D.E."/>
            <person name="Sieber C.M.K."/>
            <person name="Emerson J.B."/>
            <person name="Anantharaman K."/>
            <person name="Thomas B.C."/>
            <person name="Malmstrom R."/>
            <person name="Stieglmeier M."/>
            <person name="Klingl A."/>
            <person name="Woyke T."/>
            <person name="Ryan C.M."/>
            <person name="Banfield J.F."/>
        </authorList>
    </citation>
    <scope>NUCLEOTIDE SEQUENCE [LARGE SCALE GENOMIC DNA]</scope>
</reference>
<keyword evidence="1" id="KW-1133">Transmembrane helix</keyword>
<feature type="transmembrane region" description="Helical" evidence="1">
    <location>
        <begin position="76"/>
        <end position="96"/>
    </location>
</feature>
<dbReference type="EMBL" id="PEYD01000058">
    <property type="protein sequence ID" value="PIS39237.1"/>
    <property type="molecule type" value="Genomic_DNA"/>
</dbReference>
<keyword evidence="1" id="KW-0812">Transmembrane</keyword>
<protein>
    <recommendedName>
        <fullName evidence="4">ECF transporter S component</fullName>
    </recommendedName>
</protein>
<keyword evidence="1" id="KW-0472">Membrane</keyword>
<accession>A0A2H0YL53</accession>
<evidence type="ECO:0000256" key="1">
    <source>
        <dbReference type="SAM" id="Phobius"/>
    </source>
</evidence>
<feature type="transmembrane region" description="Helical" evidence="1">
    <location>
        <begin position="43"/>
        <end position="64"/>
    </location>
</feature>
<dbReference type="Proteomes" id="UP000230088">
    <property type="component" value="Unassembled WGS sequence"/>
</dbReference>
<comment type="caution">
    <text evidence="2">The sequence shown here is derived from an EMBL/GenBank/DDBJ whole genome shotgun (WGS) entry which is preliminary data.</text>
</comment>
<evidence type="ECO:0008006" key="4">
    <source>
        <dbReference type="Google" id="ProtNLM"/>
    </source>
</evidence>
<feature type="transmembrane region" description="Helical" evidence="1">
    <location>
        <begin position="176"/>
        <end position="201"/>
    </location>
</feature>
<evidence type="ECO:0000313" key="2">
    <source>
        <dbReference type="EMBL" id="PIS39237.1"/>
    </source>
</evidence>
<proteinExistence type="predicted"/>
<gene>
    <name evidence="2" type="ORF">COT33_02995</name>
</gene>
<evidence type="ECO:0000313" key="3">
    <source>
        <dbReference type="Proteomes" id="UP000230088"/>
    </source>
</evidence>
<feature type="transmembrane region" description="Helical" evidence="1">
    <location>
        <begin position="126"/>
        <end position="141"/>
    </location>
</feature>